<keyword evidence="2" id="KW-1185">Reference proteome</keyword>
<evidence type="ECO:0000313" key="1">
    <source>
        <dbReference type="EMBL" id="KYQ89032.1"/>
    </source>
</evidence>
<protein>
    <recommendedName>
        <fullName evidence="3">F-box domain-containing protein</fullName>
    </recommendedName>
</protein>
<dbReference type="InParanoid" id="A0A151Z4Z4"/>
<dbReference type="Proteomes" id="UP000076078">
    <property type="component" value="Unassembled WGS sequence"/>
</dbReference>
<evidence type="ECO:0000313" key="2">
    <source>
        <dbReference type="Proteomes" id="UP000076078"/>
    </source>
</evidence>
<organism evidence="1 2">
    <name type="scientific">Tieghemostelium lacteum</name>
    <name type="common">Slime mold</name>
    <name type="synonym">Dictyostelium lacteum</name>
    <dbReference type="NCBI Taxonomy" id="361077"/>
    <lineage>
        <taxon>Eukaryota</taxon>
        <taxon>Amoebozoa</taxon>
        <taxon>Evosea</taxon>
        <taxon>Eumycetozoa</taxon>
        <taxon>Dictyostelia</taxon>
        <taxon>Dictyosteliales</taxon>
        <taxon>Raperosteliaceae</taxon>
        <taxon>Tieghemostelium</taxon>
    </lineage>
</organism>
<evidence type="ECO:0008006" key="3">
    <source>
        <dbReference type="Google" id="ProtNLM"/>
    </source>
</evidence>
<dbReference type="EMBL" id="LODT01000042">
    <property type="protein sequence ID" value="KYQ89032.1"/>
    <property type="molecule type" value="Genomic_DNA"/>
</dbReference>
<reference evidence="1 2" key="1">
    <citation type="submission" date="2015-12" db="EMBL/GenBank/DDBJ databases">
        <title>Dictyostelia acquired genes for synthesis and detection of signals that induce cell-type specialization by lateral gene transfer from prokaryotes.</title>
        <authorList>
            <person name="Gloeckner G."/>
            <person name="Schaap P."/>
        </authorList>
    </citation>
    <scope>NUCLEOTIDE SEQUENCE [LARGE SCALE GENOMIC DNA]</scope>
    <source>
        <strain evidence="1 2">TK</strain>
    </source>
</reference>
<gene>
    <name evidence="1" type="ORF">DLAC_10256</name>
</gene>
<comment type="caution">
    <text evidence="1">The sequence shown here is derived from an EMBL/GenBank/DDBJ whole genome shotgun (WGS) entry which is preliminary data.</text>
</comment>
<proteinExistence type="predicted"/>
<sequence length="489" mass="56528">MGSVESKPKYIFIAHNQLKLPNIIVKQIITFLNDIRLSLVCKYWFCFIVPYCVRSLELNWGSMRSLIGNYRDHLAAIYKNYLERTEKAIRDRDQFSLEIFKEFKFNVKKIHLLDGNPDGILELMDVNTDMFPQLSSLEFSINTNSDSNGVGHFLSQFIIPFRDKHRIRELKIGTSFYLLPPLLVSYIHSIETLNSFSFKYWKGPLPFHGAIPFPTKSKLTRLTVFGDSASNSGYQSIEKFDKLSQVGLRIPCSLPDFRRIQEGFAIRGIQRLTLCSMVTYTERNVIDNLFSVVSSTLEWLKIEETPSTPYSSERALILLQRVSSLGLLQTLKLKSLQMPSDKLSEVISKNVSLSKFNIFMQLTKLSLRNMSYNVPIISYLAFSKNYIANLTIDYYQSDIYELGVFLRRSVTLKQLRITLHQSHDYSKLEIPYSTIVQALSNSKSLEIFKSCLPIPMSHFEQTTPSLTVILKKTKLFVDKNKIDYSKFRF</sequence>
<accession>A0A151Z4Z4</accession>
<name>A0A151Z4Z4_TIELA</name>
<dbReference type="AlphaFoldDB" id="A0A151Z4Z4"/>